<dbReference type="Proteomes" id="UP000006643">
    <property type="component" value="Unassembled WGS sequence"/>
</dbReference>
<sequence length="131" mass="14827">MRFRLQFLLLALYPPTDNAAAGCKLKASALQARLQLLSAFLEAMGYYGMLTAFEDTPRQPYVPPRSPTKHLAYYLGLASADEDQDQEEGHPGNTTATKKTRKRPKKTPTKTQTTKMTKTTTKRPMKIPFYR</sequence>
<keyword evidence="4" id="KW-1185">Reference proteome</keyword>
<accession>D0NS56</accession>
<name>D0NS56_PHYIT</name>
<evidence type="ECO:0008006" key="5">
    <source>
        <dbReference type="Google" id="ProtNLM"/>
    </source>
</evidence>
<dbReference type="VEuPathDB" id="FungiDB:PITG_15971"/>
<organism evidence="3 4">
    <name type="scientific">Phytophthora infestans (strain T30-4)</name>
    <name type="common">Potato late blight agent</name>
    <dbReference type="NCBI Taxonomy" id="403677"/>
    <lineage>
        <taxon>Eukaryota</taxon>
        <taxon>Sar</taxon>
        <taxon>Stramenopiles</taxon>
        <taxon>Oomycota</taxon>
        <taxon>Peronosporomycetes</taxon>
        <taxon>Peronosporales</taxon>
        <taxon>Peronosporaceae</taxon>
        <taxon>Phytophthora</taxon>
    </lineage>
</organism>
<feature type="chain" id="PRO_5003012998" description="Secreted RxLR effector peptide protein" evidence="2">
    <location>
        <begin position="20"/>
        <end position="131"/>
    </location>
</feature>
<feature type="region of interest" description="Disordered" evidence="1">
    <location>
        <begin position="80"/>
        <end position="131"/>
    </location>
</feature>
<feature type="signal peptide" evidence="2">
    <location>
        <begin position="1"/>
        <end position="19"/>
    </location>
</feature>
<proteinExistence type="predicted"/>
<evidence type="ECO:0000313" key="3">
    <source>
        <dbReference type="EMBL" id="EEY63597.1"/>
    </source>
</evidence>
<reference evidence="4" key="1">
    <citation type="journal article" date="2009" name="Nature">
        <title>Genome sequence and analysis of the Irish potato famine pathogen Phytophthora infestans.</title>
        <authorList>
            <consortium name="The Broad Institute Genome Sequencing Platform"/>
            <person name="Haas B.J."/>
            <person name="Kamoun S."/>
            <person name="Zody M.C."/>
            <person name="Jiang R.H."/>
            <person name="Handsaker R.E."/>
            <person name="Cano L.M."/>
            <person name="Grabherr M."/>
            <person name="Kodira C.D."/>
            <person name="Raffaele S."/>
            <person name="Torto-Alalibo T."/>
            <person name="Bozkurt T.O."/>
            <person name="Ah-Fong A.M."/>
            <person name="Alvarado L."/>
            <person name="Anderson V.L."/>
            <person name="Armstrong M.R."/>
            <person name="Avrova A."/>
            <person name="Baxter L."/>
            <person name="Beynon J."/>
            <person name="Boevink P.C."/>
            <person name="Bollmann S.R."/>
            <person name="Bos J.I."/>
            <person name="Bulone V."/>
            <person name="Cai G."/>
            <person name="Cakir C."/>
            <person name="Carrington J.C."/>
            <person name="Chawner M."/>
            <person name="Conti L."/>
            <person name="Costanzo S."/>
            <person name="Ewan R."/>
            <person name="Fahlgren N."/>
            <person name="Fischbach M.A."/>
            <person name="Fugelstad J."/>
            <person name="Gilroy E.M."/>
            <person name="Gnerre S."/>
            <person name="Green P.J."/>
            <person name="Grenville-Briggs L.J."/>
            <person name="Griffith J."/>
            <person name="Grunwald N.J."/>
            <person name="Horn K."/>
            <person name="Horner N.R."/>
            <person name="Hu C.H."/>
            <person name="Huitema E."/>
            <person name="Jeong D.H."/>
            <person name="Jones A.M."/>
            <person name="Jones J.D."/>
            <person name="Jones R.W."/>
            <person name="Karlsson E.K."/>
            <person name="Kunjeti S.G."/>
            <person name="Lamour K."/>
            <person name="Liu Z."/>
            <person name="Ma L."/>
            <person name="Maclean D."/>
            <person name="Chibucos M.C."/>
            <person name="McDonald H."/>
            <person name="McWalters J."/>
            <person name="Meijer H.J."/>
            <person name="Morgan W."/>
            <person name="Morris P.F."/>
            <person name="Munro C.A."/>
            <person name="O'Neill K."/>
            <person name="Ospina-Giraldo M."/>
            <person name="Pinzon A."/>
            <person name="Pritchard L."/>
            <person name="Ramsahoye B."/>
            <person name="Ren Q."/>
            <person name="Restrepo S."/>
            <person name="Roy S."/>
            <person name="Sadanandom A."/>
            <person name="Savidor A."/>
            <person name="Schornack S."/>
            <person name="Schwartz D.C."/>
            <person name="Schumann U.D."/>
            <person name="Schwessinger B."/>
            <person name="Seyer L."/>
            <person name="Sharpe T."/>
            <person name="Silvar C."/>
            <person name="Song J."/>
            <person name="Studholme D.J."/>
            <person name="Sykes S."/>
            <person name="Thines M."/>
            <person name="van de Vondervoort P.J."/>
            <person name="Phuntumart V."/>
            <person name="Wawra S."/>
            <person name="Weide R."/>
            <person name="Win J."/>
            <person name="Young C."/>
            <person name="Zhou S."/>
            <person name="Fry W."/>
            <person name="Meyers B.C."/>
            <person name="van West P."/>
            <person name="Ristaino J."/>
            <person name="Govers F."/>
            <person name="Birch P.R."/>
            <person name="Whisson S.C."/>
            <person name="Judelson H.S."/>
            <person name="Nusbaum C."/>
        </authorList>
    </citation>
    <scope>NUCLEOTIDE SEQUENCE [LARGE SCALE GENOMIC DNA]</scope>
    <source>
        <strain evidence="4">T30-4</strain>
    </source>
</reference>
<gene>
    <name evidence="3" type="ORF">PITG_15971</name>
</gene>
<evidence type="ECO:0000256" key="2">
    <source>
        <dbReference type="SAM" id="SignalP"/>
    </source>
</evidence>
<dbReference type="InParanoid" id="D0NS56"/>
<dbReference type="GeneID" id="9475820"/>
<protein>
    <recommendedName>
        <fullName evidence="5">Secreted RxLR effector peptide protein</fullName>
    </recommendedName>
</protein>
<evidence type="ECO:0000256" key="1">
    <source>
        <dbReference type="SAM" id="MobiDB-lite"/>
    </source>
</evidence>
<dbReference type="KEGG" id="pif:PITG_15971"/>
<dbReference type="RefSeq" id="XP_002898184.1">
    <property type="nucleotide sequence ID" value="XM_002898138.1"/>
</dbReference>
<keyword evidence="2" id="KW-0732">Signal</keyword>
<evidence type="ECO:0000313" key="4">
    <source>
        <dbReference type="Proteomes" id="UP000006643"/>
    </source>
</evidence>
<dbReference type="HOGENOM" id="CLU_1931668_0_0_1"/>
<feature type="compositionally biased region" description="Basic residues" evidence="1">
    <location>
        <begin position="98"/>
        <end position="108"/>
    </location>
</feature>
<feature type="compositionally biased region" description="Low complexity" evidence="1">
    <location>
        <begin position="109"/>
        <end position="119"/>
    </location>
</feature>
<dbReference type="AlphaFoldDB" id="D0NS56"/>
<dbReference type="EMBL" id="DS028156">
    <property type="protein sequence ID" value="EEY63597.1"/>
    <property type="molecule type" value="Genomic_DNA"/>
</dbReference>